<proteinExistence type="predicted"/>
<dbReference type="EMBL" id="JANAFB010000017">
    <property type="protein sequence ID" value="MCP3426038.1"/>
    <property type="molecule type" value="Genomic_DNA"/>
</dbReference>
<comment type="caution">
    <text evidence="3">The sequence shown here is derived from an EMBL/GenBank/DDBJ whole genome shotgun (WGS) entry which is preliminary data.</text>
</comment>
<feature type="compositionally biased region" description="Basic and acidic residues" evidence="1">
    <location>
        <begin position="55"/>
        <end position="73"/>
    </location>
</feature>
<protein>
    <submittedName>
        <fullName evidence="3">DUF2746 domain-containing protein</fullName>
    </submittedName>
</protein>
<evidence type="ECO:0000256" key="2">
    <source>
        <dbReference type="SAM" id="Phobius"/>
    </source>
</evidence>
<keyword evidence="2" id="KW-1133">Transmembrane helix</keyword>
<evidence type="ECO:0000313" key="4">
    <source>
        <dbReference type="Proteomes" id="UP001139502"/>
    </source>
</evidence>
<name>A0A9X2KIB5_9MICC</name>
<gene>
    <name evidence="3" type="ORF">NBM05_08485</name>
</gene>
<keyword evidence="2" id="KW-0812">Transmembrane</keyword>
<evidence type="ECO:0000256" key="1">
    <source>
        <dbReference type="SAM" id="MobiDB-lite"/>
    </source>
</evidence>
<organism evidence="3 4">
    <name type="scientific">Rothia santali</name>
    <dbReference type="NCBI Taxonomy" id="2949643"/>
    <lineage>
        <taxon>Bacteria</taxon>
        <taxon>Bacillati</taxon>
        <taxon>Actinomycetota</taxon>
        <taxon>Actinomycetes</taxon>
        <taxon>Micrococcales</taxon>
        <taxon>Micrococcaceae</taxon>
        <taxon>Rothia</taxon>
    </lineage>
</organism>
<keyword evidence="2" id="KW-0472">Membrane</keyword>
<keyword evidence="4" id="KW-1185">Reference proteome</keyword>
<reference evidence="3" key="1">
    <citation type="submission" date="2022-06" db="EMBL/GenBank/DDBJ databases">
        <title>Rothia sp. isolated from sandalwood seedling.</title>
        <authorList>
            <person name="Tuikhar N."/>
            <person name="Kirdat K."/>
            <person name="Thorat V."/>
            <person name="Swetha P."/>
            <person name="Padma S."/>
            <person name="Sundararaj R."/>
            <person name="Yadav A."/>
        </authorList>
    </citation>
    <scope>NUCLEOTIDE SEQUENCE</scope>
    <source>
        <strain evidence="3">AR01</strain>
    </source>
</reference>
<evidence type="ECO:0000313" key="3">
    <source>
        <dbReference type="EMBL" id="MCP3426038.1"/>
    </source>
</evidence>
<dbReference type="RefSeq" id="WP_254166522.1">
    <property type="nucleotide sequence ID" value="NZ_JANAFB010000017.1"/>
</dbReference>
<dbReference type="AlphaFoldDB" id="A0A9X2KIB5"/>
<dbReference type="Proteomes" id="UP001139502">
    <property type="component" value="Unassembled WGS sequence"/>
</dbReference>
<sequence>MLANDTTSGAELVPPATGLPVLDVLLTSLVAIAVTGVGLLVLYAKVRPHLESLRRDARAASENSRVAREEVKNTHPTNLRVDLDGMRAQIDSLVASSARLESLHDETAKDVRGIRAEMGQMRGEDREHRERIGGLEARLDRHVKAAREYGPRIRALEARSDERQ</sequence>
<feature type="transmembrane region" description="Helical" evidence="2">
    <location>
        <begin position="24"/>
        <end position="44"/>
    </location>
</feature>
<feature type="region of interest" description="Disordered" evidence="1">
    <location>
        <begin position="55"/>
        <end position="77"/>
    </location>
</feature>
<accession>A0A9X2KIB5</accession>